<feature type="region of interest" description="Disordered" evidence="1">
    <location>
        <begin position="93"/>
        <end position="138"/>
    </location>
</feature>
<proteinExistence type="predicted"/>
<dbReference type="EMBL" id="JAWRVE010000114">
    <property type="protein sequence ID" value="KAL1857437.1"/>
    <property type="molecule type" value="Genomic_DNA"/>
</dbReference>
<protein>
    <submittedName>
        <fullName evidence="2">Uncharacterized protein</fullName>
    </submittedName>
</protein>
<comment type="caution">
    <text evidence="2">The sequence shown here is derived from an EMBL/GenBank/DDBJ whole genome shotgun (WGS) entry which is preliminary data.</text>
</comment>
<feature type="compositionally biased region" description="Polar residues" evidence="1">
    <location>
        <begin position="121"/>
        <end position="138"/>
    </location>
</feature>
<evidence type="ECO:0000256" key="1">
    <source>
        <dbReference type="SAM" id="MobiDB-lite"/>
    </source>
</evidence>
<reference evidence="2 3" key="1">
    <citation type="journal article" date="2024" name="IMA Fungus">
        <title>IMA Genome - F19 : A genome assembly and annotation guide to empower mycologists, including annotated draft genome sequences of Ceratocystis pirilliformis, Diaporthe australafricana, Fusarium ophioides, Paecilomyces lecythidis, and Sporothrix stenoceras.</title>
        <authorList>
            <person name="Aylward J."/>
            <person name="Wilson A.M."/>
            <person name="Visagie C.M."/>
            <person name="Spraker J."/>
            <person name="Barnes I."/>
            <person name="Buitendag C."/>
            <person name="Ceriani C."/>
            <person name="Del Mar Angel L."/>
            <person name="du Plessis D."/>
            <person name="Fuchs T."/>
            <person name="Gasser K."/>
            <person name="Kramer D."/>
            <person name="Li W."/>
            <person name="Munsamy K."/>
            <person name="Piso A."/>
            <person name="Price J.L."/>
            <person name="Sonnekus B."/>
            <person name="Thomas C."/>
            <person name="van der Nest A."/>
            <person name="van Dijk A."/>
            <person name="van Heerden A."/>
            <person name="van Vuuren N."/>
            <person name="Yilmaz N."/>
            <person name="Duong T.A."/>
            <person name="van der Merwe N.A."/>
            <person name="Wingfield M.J."/>
            <person name="Wingfield B.D."/>
        </authorList>
    </citation>
    <scope>NUCLEOTIDE SEQUENCE [LARGE SCALE GENOMIC DNA]</scope>
    <source>
        <strain evidence="2 3">CMW 18300</strain>
    </source>
</reference>
<sequence length="138" mass="15853">MTNNATCLTKQAAAYSTKWKTRYVGLFDWDSFFLWHFAGKDFRPTARKTSTTMGDDGHAAWAYGTFVSHREDYRKALLGFVLEAYQDRNNAKFEQPQEAPFENSRQLKAKKRADAEARRQQGLTPQQTANASVYSRRG</sequence>
<evidence type="ECO:0000313" key="2">
    <source>
        <dbReference type="EMBL" id="KAL1857437.1"/>
    </source>
</evidence>
<gene>
    <name evidence="2" type="ORF">Daus18300_010410</name>
</gene>
<name>A0ABR3WAG4_9PEZI</name>
<evidence type="ECO:0000313" key="3">
    <source>
        <dbReference type="Proteomes" id="UP001583177"/>
    </source>
</evidence>
<dbReference type="Proteomes" id="UP001583177">
    <property type="component" value="Unassembled WGS sequence"/>
</dbReference>
<keyword evidence="3" id="KW-1185">Reference proteome</keyword>
<organism evidence="2 3">
    <name type="scientific">Diaporthe australafricana</name>
    <dbReference type="NCBI Taxonomy" id="127596"/>
    <lineage>
        <taxon>Eukaryota</taxon>
        <taxon>Fungi</taxon>
        <taxon>Dikarya</taxon>
        <taxon>Ascomycota</taxon>
        <taxon>Pezizomycotina</taxon>
        <taxon>Sordariomycetes</taxon>
        <taxon>Sordariomycetidae</taxon>
        <taxon>Diaporthales</taxon>
        <taxon>Diaporthaceae</taxon>
        <taxon>Diaporthe</taxon>
    </lineage>
</organism>
<accession>A0ABR3WAG4</accession>